<dbReference type="Proteomes" id="UP000664417">
    <property type="component" value="Unassembled WGS sequence"/>
</dbReference>
<dbReference type="AlphaFoldDB" id="A0A8J7U2K3"/>
<protein>
    <submittedName>
        <fullName evidence="1">Uncharacterized protein</fullName>
    </submittedName>
</protein>
<dbReference type="RefSeq" id="WP_207857256.1">
    <property type="nucleotide sequence ID" value="NZ_JAFREP010000003.1"/>
</dbReference>
<gene>
    <name evidence="1" type="ORF">J3U88_04970</name>
</gene>
<keyword evidence="2" id="KW-1185">Reference proteome</keyword>
<evidence type="ECO:0000313" key="1">
    <source>
        <dbReference type="EMBL" id="MBO1317804.1"/>
    </source>
</evidence>
<comment type="caution">
    <text evidence="1">The sequence shown here is derived from an EMBL/GenBank/DDBJ whole genome shotgun (WGS) entry which is preliminary data.</text>
</comment>
<evidence type="ECO:0000313" key="2">
    <source>
        <dbReference type="Proteomes" id="UP000664417"/>
    </source>
</evidence>
<name>A0A8J7U2K3_9BACT</name>
<sequence length="99" mass="11504">MVPADEVDTEGTYLSRENAMPQTVASTKLYVQMDVPSATTVRWFASNHGGETWEPSTLEYTREVDHEWTEYTFECVFADATISRIRYNLRSAIRAWDFR</sequence>
<accession>A0A8J7U2K3</accession>
<organism evidence="1 2">
    <name type="scientific">Acanthopleuribacter pedis</name>
    <dbReference type="NCBI Taxonomy" id="442870"/>
    <lineage>
        <taxon>Bacteria</taxon>
        <taxon>Pseudomonadati</taxon>
        <taxon>Acidobacteriota</taxon>
        <taxon>Holophagae</taxon>
        <taxon>Acanthopleuribacterales</taxon>
        <taxon>Acanthopleuribacteraceae</taxon>
        <taxon>Acanthopleuribacter</taxon>
    </lineage>
</organism>
<proteinExistence type="predicted"/>
<reference evidence="1" key="1">
    <citation type="submission" date="2021-03" db="EMBL/GenBank/DDBJ databases">
        <authorList>
            <person name="Wang G."/>
        </authorList>
    </citation>
    <scope>NUCLEOTIDE SEQUENCE</scope>
    <source>
        <strain evidence="1">KCTC 12899</strain>
    </source>
</reference>
<dbReference type="EMBL" id="JAFREP010000003">
    <property type="protein sequence ID" value="MBO1317804.1"/>
    <property type="molecule type" value="Genomic_DNA"/>
</dbReference>